<dbReference type="AlphaFoldDB" id="A0A928V4C8"/>
<protein>
    <submittedName>
        <fullName evidence="7">Cell envelope integrity protein TolA</fullName>
    </submittedName>
</protein>
<dbReference type="InterPro" id="IPR006260">
    <property type="entry name" value="TonB/TolA_C"/>
</dbReference>
<dbReference type="Gene3D" id="3.30.1150.10">
    <property type="match status" value="1"/>
</dbReference>
<dbReference type="InterPro" id="IPR014161">
    <property type="entry name" value="Tol-Pal_TolA"/>
</dbReference>
<dbReference type="GO" id="GO:0019534">
    <property type="term" value="F:toxin transmembrane transporter activity"/>
    <property type="evidence" value="ECO:0007669"/>
    <property type="project" value="InterPro"/>
</dbReference>
<gene>
    <name evidence="7" type="primary">tolA</name>
    <name evidence="7" type="ORF">C4F51_07190</name>
</gene>
<accession>A0A928V4C8</accession>
<dbReference type="RefSeq" id="WP_193908455.1">
    <property type="nucleotide sequence ID" value="NZ_PRDL01000001.1"/>
</dbReference>
<dbReference type="GO" id="GO:0043213">
    <property type="term" value="P:bacteriocin transport"/>
    <property type="evidence" value="ECO:0007669"/>
    <property type="project" value="InterPro"/>
</dbReference>
<evidence type="ECO:0000256" key="1">
    <source>
        <dbReference type="ARBA" id="ARBA00004167"/>
    </source>
</evidence>
<keyword evidence="4 6" id="KW-0472">Membrane</keyword>
<feature type="transmembrane region" description="Helical" evidence="6">
    <location>
        <begin position="7"/>
        <end position="29"/>
    </location>
</feature>
<dbReference type="SUPFAM" id="SSF74653">
    <property type="entry name" value="TolA/TonB C-terminal domain"/>
    <property type="match status" value="1"/>
</dbReference>
<feature type="compositionally biased region" description="Basic and acidic residues" evidence="5">
    <location>
        <begin position="126"/>
        <end position="192"/>
    </location>
</feature>
<evidence type="ECO:0000313" key="7">
    <source>
        <dbReference type="EMBL" id="MBE8716975.1"/>
    </source>
</evidence>
<organism evidence="7 8">
    <name type="scientific">Cellvibrio polysaccharolyticus</name>
    <dbReference type="NCBI Taxonomy" id="2082724"/>
    <lineage>
        <taxon>Bacteria</taxon>
        <taxon>Pseudomonadati</taxon>
        <taxon>Pseudomonadota</taxon>
        <taxon>Gammaproteobacteria</taxon>
        <taxon>Cellvibrionales</taxon>
        <taxon>Cellvibrionaceae</taxon>
        <taxon>Cellvibrio</taxon>
    </lineage>
</organism>
<proteinExistence type="predicted"/>
<evidence type="ECO:0000313" key="8">
    <source>
        <dbReference type="Proteomes" id="UP000652567"/>
    </source>
</evidence>
<keyword evidence="8" id="KW-1185">Reference proteome</keyword>
<name>A0A928V4C8_9GAMM</name>
<reference evidence="7" key="1">
    <citation type="submission" date="2018-07" db="EMBL/GenBank/DDBJ databases">
        <title>Genome assembly of strain Ka43.</title>
        <authorList>
            <person name="Kukolya J."/>
            <person name="Nagy I."/>
            <person name="Horvath B."/>
            <person name="Toth A."/>
        </authorList>
    </citation>
    <scope>NUCLEOTIDE SEQUENCE</scope>
    <source>
        <strain evidence="7">KB43</strain>
    </source>
</reference>
<dbReference type="EMBL" id="PRDL01000001">
    <property type="protein sequence ID" value="MBE8716975.1"/>
    <property type="molecule type" value="Genomic_DNA"/>
</dbReference>
<feature type="compositionally biased region" description="Low complexity" evidence="5">
    <location>
        <begin position="53"/>
        <end position="65"/>
    </location>
</feature>
<sequence>MKFERFLNLPVLLSVGMHSILMAVIIINWTPAKPEQEEQPPHFVKATLVDMQPKAIAAPQQPKPQVLEAQRRQEQERRRQEEQKRQQAEAQKRQQEQQQREEKAKAEAQQQQKVKEEQARQAAAKTKAEQEKKAEAAKQAKAKAEQQKKAEQERQAKAEQERKNREQQQREEAERREAALQKEQQHLSDRSDSVNTQTWEGLIREQVTENWSRPPGARNGITVVLEVNMVPTGQVMNVRVVKSSGDIPFDRSAEQAVKRVGQFQGIREMPNDVFERYFRVFQLTFRPEDLRQ</sequence>
<dbReference type="Pfam" id="PF13103">
    <property type="entry name" value="TonB_2"/>
    <property type="match status" value="1"/>
</dbReference>
<evidence type="ECO:0000256" key="4">
    <source>
        <dbReference type="ARBA" id="ARBA00023136"/>
    </source>
</evidence>
<evidence type="ECO:0000256" key="6">
    <source>
        <dbReference type="SAM" id="Phobius"/>
    </source>
</evidence>
<feature type="region of interest" description="Disordered" evidence="5">
    <location>
        <begin position="53"/>
        <end position="195"/>
    </location>
</feature>
<dbReference type="NCBIfam" id="TIGR02794">
    <property type="entry name" value="tolA_full"/>
    <property type="match status" value="1"/>
</dbReference>
<evidence type="ECO:0000256" key="3">
    <source>
        <dbReference type="ARBA" id="ARBA00022989"/>
    </source>
</evidence>
<comment type="subcellular location">
    <subcellularLocation>
        <location evidence="1">Membrane</location>
        <topology evidence="1">Single-pass membrane protein</topology>
    </subcellularLocation>
</comment>
<evidence type="ECO:0000256" key="2">
    <source>
        <dbReference type="ARBA" id="ARBA00022692"/>
    </source>
</evidence>
<keyword evidence="3 6" id="KW-1133">Transmembrane helix</keyword>
<dbReference type="NCBIfam" id="TIGR01352">
    <property type="entry name" value="tonB_Cterm"/>
    <property type="match status" value="1"/>
</dbReference>
<comment type="caution">
    <text evidence="7">The sequence shown here is derived from an EMBL/GenBank/DDBJ whole genome shotgun (WGS) entry which is preliminary data.</text>
</comment>
<keyword evidence="2 6" id="KW-0812">Transmembrane</keyword>
<dbReference type="GO" id="GO:0016020">
    <property type="term" value="C:membrane"/>
    <property type="evidence" value="ECO:0007669"/>
    <property type="project" value="UniProtKB-SubCell"/>
</dbReference>
<dbReference type="Proteomes" id="UP000652567">
    <property type="component" value="Unassembled WGS sequence"/>
</dbReference>
<feature type="compositionally biased region" description="Basic and acidic residues" evidence="5">
    <location>
        <begin position="69"/>
        <end position="106"/>
    </location>
</feature>
<evidence type="ECO:0000256" key="5">
    <source>
        <dbReference type="SAM" id="MobiDB-lite"/>
    </source>
</evidence>